<comment type="caution">
    <text evidence="4">The sequence shown here is derived from an EMBL/GenBank/DDBJ whole genome shotgun (WGS) entry which is preliminary data.</text>
</comment>
<dbReference type="GO" id="GO:0016803">
    <property type="term" value="F:ether hydrolase activity"/>
    <property type="evidence" value="ECO:0007669"/>
    <property type="project" value="TreeGrafter"/>
</dbReference>
<keyword evidence="1 4" id="KW-0456">Lyase</keyword>
<evidence type="ECO:0000313" key="5">
    <source>
        <dbReference type="Proteomes" id="UP000439780"/>
    </source>
</evidence>
<dbReference type="EMBL" id="WTYA01000007">
    <property type="protein sequence ID" value="MXP29256.1"/>
    <property type="molecule type" value="Genomic_DNA"/>
</dbReference>
<sequence length="295" mass="30937">MSTETADPNLAEIDRWPTERAVMAMFEGQREAVASIGSQTEAIARAAEAAAERLGDAGRLAYAGAGTSGRVGVQDGVELTPTFGWPEERLAFFLAGGETAMMRAVEGAEDDAEAGRAAVRDAAFGQCDVLIGVAASGRTPYTIGALEEARSRGSLTISFSCNPDTPLLEAAEHPILLDTGSEAVAGSTRMKAGTAQKAALNLLSTAIMLRQGLVYRGLMVNMRISNAKLLKRGIAMVSEIAGVDDAVAGIALEDAGRDIRTAVLVALGLDLADARQRMAETPREFAALVEQLRTR</sequence>
<accession>A0A845AL43</accession>
<dbReference type="NCBIfam" id="NF003915">
    <property type="entry name" value="PRK05441.1"/>
    <property type="match status" value="1"/>
</dbReference>
<dbReference type="GO" id="GO:0009254">
    <property type="term" value="P:peptidoglycan turnover"/>
    <property type="evidence" value="ECO:0007669"/>
    <property type="project" value="TreeGrafter"/>
</dbReference>
<evidence type="ECO:0000256" key="1">
    <source>
        <dbReference type="ARBA" id="ARBA00023239"/>
    </source>
</evidence>
<dbReference type="InterPro" id="IPR001347">
    <property type="entry name" value="SIS_dom"/>
</dbReference>
<reference evidence="4 5" key="1">
    <citation type="submission" date="2019-12" db="EMBL/GenBank/DDBJ databases">
        <title>Genomic-based taxomic classification of the family Erythrobacteraceae.</title>
        <authorList>
            <person name="Xu L."/>
        </authorList>
    </citation>
    <scope>NUCLEOTIDE SEQUENCE [LARGE SCALE GENOMIC DNA]</scope>
    <source>
        <strain evidence="4 5">KEMB 9005-328</strain>
    </source>
</reference>
<proteinExistence type="predicted"/>
<evidence type="ECO:0000313" key="4">
    <source>
        <dbReference type="EMBL" id="MXP29256.1"/>
    </source>
</evidence>
<dbReference type="InterPro" id="IPR040190">
    <property type="entry name" value="MURQ/GCKR"/>
</dbReference>
<keyword evidence="5" id="KW-1185">Reference proteome</keyword>
<dbReference type="SUPFAM" id="SSF53697">
    <property type="entry name" value="SIS domain"/>
    <property type="match status" value="1"/>
</dbReference>
<protein>
    <submittedName>
        <fullName evidence="4">N-acetylmuramic acid 6-phosphate etherase</fullName>
        <ecNumber evidence="4">4.2.1.126</ecNumber>
    </submittedName>
</protein>
<dbReference type="PANTHER" id="PTHR10088">
    <property type="entry name" value="GLUCOKINASE REGULATORY PROTEIN"/>
    <property type="match status" value="1"/>
</dbReference>
<dbReference type="InterPro" id="IPR046348">
    <property type="entry name" value="SIS_dom_sf"/>
</dbReference>
<keyword evidence="2" id="KW-0119">Carbohydrate metabolism</keyword>
<dbReference type="OrthoDB" id="9813395at2"/>
<dbReference type="Proteomes" id="UP000439780">
    <property type="component" value="Unassembled WGS sequence"/>
</dbReference>
<dbReference type="InterPro" id="IPR005488">
    <property type="entry name" value="Etherase_MurQ"/>
</dbReference>
<evidence type="ECO:0000259" key="3">
    <source>
        <dbReference type="PROSITE" id="PS51464"/>
    </source>
</evidence>
<evidence type="ECO:0000256" key="2">
    <source>
        <dbReference type="ARBA" id="ARBA00023277"/>
    </source>
</evidence>
<dbReference type="CDD" id="cd05007">
    <property type="entry name" value="SIS_Etherase"/>
    <property type="match status" value="1"/>
</dbReference>
<dbReference type="GO" id="GO:0016835">
    <property type="term" value="F:carbon-oxygen lyase activity"/>
    <property type="evidence" value="ECO:0007669"/>
    <property type="project" value="InterPro"/>
</dbReference>
<dbReference type="Gene3D" id="3.40.50.10490">
    <property type="entry name" value="Glucose-6-phosphate isomerase like protein, domain 1"/>
    <property type="match status" value="1"/>
</dbReference>
<dbReference type="PANTHER" id="PTHR10088:SF4">
    <property type="entry name" value="GLUCOKINASE REGULATORY PROTEIN"/>
    <property type="match status" value="1"/>
</dbReference>
<name>A0A845AL43_9SPHN</name>
<dbReference type="GO" id="GO:0046348">
    <property type="term" value="P:amino sugar catabolic process"/>
    <property type="evidence" value="ECO:0007669"/>
    <property type="project" value="InterPro"/>
</dbReference>
<feature type="domain" description="SIS" evidence="3">
    <location>
        <begin position="50"/>
        <end position="213"/>
    </location>
</feature>
<dbReference type="GO" id="GO:0097367">
    <property type="term" value="F:carbohydrate derivative binding"/>
    <property type="evidence" value="ECO:0007669"/>
    <property type="project" value="InterPro"/>
</dbReference>
<dbReference type="Gene3D" id="1.10.8.1080">
    <property type="match status" value="1"/>
</dbReference>
<gene>
    <name evidence="4" type="ORF">GRI58_10535</name>
</gene>
<dbReference type="Pfam" id="PF22645">
    <property type="entry name" value="GKRP_SIS_N"/>
    <property type="match status" value="1"/>
</dbReference>
<dbReference type="PROSITE" id="PS51464">
    <property type="entry name" value="SIS"/>
    <property type="match status" value="1"/>
</dbReference>
<dbReference type="NCBIfam" id="NF009222">
    <property type="entry name" value="PRK12570.1"/>
    <property type="match status" value="1"/>
</dbReference>
<dbReference type="AlphaFoldDB" id="A0A845AL43"/>
<dbReference type="EC" id="4.2.1.126" evidence="4"/>
<organism evidence="4 5">
    <name type="scientific">Qipengyuania algicida</name>
    <dbReference type="NCBI Taxonomy" id="1836209"/>
    <lineage>
        <taxon>Bacteria</taxon>
        <taxon>Pseudomonadati</taxon>
        <taxon>Pseudomonadota</taxon>
        <taxon>Alphaproteobacteria</taxon>
        <taxon>Sphingomonadales</taxon>
        <taxon>Erythrobacteraceae</taxon>
        <taxon>Qipengyuania</taxon>
    </lineage>
</organism>